<dbReference type="EMBL" id="JZEY01000054">
    <property type="protein sequence ID" value="KKB09663.1"/>
    <property type="molecule type" value="Genomic_DNA"/>
</dbReference>
<dbReference type="STRING" id="429727.VE26_07265"/>
<accession>A0A0F5FLI8</accession>
<feature type="signal peptide" evidence="1">
    <location>
        <begin position="1"/>
        <end position="31"/>
    </location>
</feature>
<gene>
    <name evidence="2" type="ORF">VE26_07265</name>
</gene>
<organism evidence="2 3">
    <name type="scientific">Devosia chinhatensis</name>
    <dbReference type="NCBI Taxonomy" id="429727"/>
    <lineage>
        <taxon>Bacteria</taxon>
        <taxon>Pseudomonadati</taxon>
        <taxon>Pseudomonadota</taxon>
        <taxon>Alphaproteobacteria</taxon>
        <taxon>Hyphomicrobiales</taxon>
        <taxon>Devosiaceae</taxon>
        <taxon>Devosia</taxon>
    </lineage>
</organism>
<comment type="caution">
    <text evidence="2">The sequence shown here is derived from an EMBL/GenBank/DDBJ whole genome shotgun (WGS) entry which is preliminary data.</text>
</comment>
<name>A0A0F5FLI8_9HYPH</name>
<keyword evidence="3" id="KW-1185">Reference proteome</keyword>
<dbReference type="PATRIC" id="fig|429727.3.peg.1505"/>
<evidence type="ECO:0000256" key="1">
    <source>
        <dbReference type="SAM" id="SignalP"/>
    </source>
</evidence>
<dbReference type="AlphaFoldDB" id="A0A0F5FLI8"/>
<protein>
    <recommendedName>
        <fullName evidence="4">Secreted protein</fullName>
    </recommendedName>
</protein>
<evidence type="ECO:0000313" key="3">
    <source>
        <dbReference type="Proteomes" id="UP000033649"/>
    </source>
</evidence>
<dbReference type="Proteomes" id="UP000033649">
    <property type="component" value="Unassembled WGS sequence"/>
</dbReference>
<feature type="chain" id="PRO_5002486735" description="Secreted protein" evidence="1">
    <location>
        <begin position="32"/>
        <end position="85"/>
    </location>
</feature>
<keyword evidence="1" id="KW-0732">Signal</keyword>
<proteinExistence type="predicted"/>
<reference evidence="2 3" key="1">
    <citation type="submission" date="2015-03" db="EMBL/GenBank/DDBJ databases">
        <authorList>
            <person name="Hassan Y."/>
            <person name="Lepp D."/>
            <person name="Li X.-Z."/>
            <person name="Zhou T."/>
        </authorList>
    </citation>
    <scope>NUCLEOTIDE SEQUENCE [LARGE SCALE GENOMIC DNA]</scope>
    <source>
        <strain evidence="2 3">IPL18</strain>
    </source>
</reference>
<evidence type="ECO:0000313" key="2">
    <source>
        <dbReference type="EMBL" id="KKB09663.1"/>
    </source>
</evidence>
<evidence type="ECO:0008006" key="4">
    <source>
        <dbReference type="Google" id="ProtNLM"/>
    </source>
</evidence>
<sequence>MKRNRSETLKQIMVRALLGFCAIPAALAQSAAPESQLCRAQLELLVSGDKLTADERERFEAQCACLEEREQADESEPGDTCADAA</sequence>